<protein>
    <submittedName>
        <fullName evidence="12">Odorant receptor 98a-like</fullName>
    </submittedName>
</protein>
<dbReference type="GO" id="GO:0007165">
    <property type="term" value="P:signal transduction"/>
    <property type="evidence" value="ECO:0007669"/>
    <property type="project" value="UniProtKB-KW"/>
</dbReference>
<keyword evidence="2" id="KW-1003">Cell membrane</keyword>
<dbReference type="InParanoid" id="A0A6I8VTG5"/>
<evidence type="ECO:0000256" key="3">
    <source>
        <dbReference type="ARBA" id="ARBA00022606"/>
    </source>
</evidence>
<dbReference type="PANTHER" id="PTHR21137:SF35">
    <property type="entry name" value="ODORANT RECEPTOR 19A-RELATED"/>
    <property type="match status" value="1"/>
</dbReference>
<organism evidence="11 12">
    <name type="scientific">Drosophila pseudoobscura pseudoobscura</name>
    <name type="common">Fruit fly</name>
    <dbReference type="NCBI Taxonomy" id="46245"/>
    <lineage>
        <taxon>Eukaryota</taxon>
        <taxon>Metazoa</taxon>
        <taxon>Ecdysozoa</taxon>
        <taxon>Arthropoda</taxon>
        <taxon>Hexapoda</taxon>
        <taxon>Insecta</taxon>
        <taxon>Pterygota</taxon>
        <taxon>Neoptera</taxon>
        <taxon>Endopterygota</taxon>
        <taxon>Diptera</taxon>
        <taxon>Brachycera</taxon>
        <taxon>Muscomorpha</taxon>
        <taxon>Ephydroidea</taxon>
        <taxon>Drosophilidae</taxon>
        <taxon>Drosophila</taxon>
        <taxon>Sophophora</taxon>
    </lineage>
</organism>
<evidence type="ECO:0000313" key="11">
    <source>
        <dbReference type="Proteomes" id="UP000001819"/>
    </source>
</evidence>
<dbReference type="Proteomes" id="UP000001819">
    <property type="component" value="Chromosome 3"/>
</dbReference>
<feature type="transmembrane region" description="Helical" evidence="10">
    <location>
        <begin position="52"/>
        <end position="75"/>
    </location>
</feature>
<evidence type="ECO:0000256" key="4">
    <source>
        <dbReference type="ARBA" id="ARBA00022692"/>
    </source>
</evidence>
<keyword evidence="9" id="KW-0807">Transducer</keyword>
<name>A0A6I8VTG5_DROPS</name>
<sequence length="303" mass="35542">MIIMRLNMWRYHKIKELLGRMDKRCINITERLEVHRWVARCNIVYPIYQFMYTAYTLSTFFTAIFSGVLPFHLYNPFIDWRESTMNLWIASVLELIPMNGIVSQTYMMDVFPLLYGLILRCHVKLLRQRIENLCSDPRKSDDENNEDLMFCIKDHKLILEYVSVMRPVIETIIFVQFLLIGLLLGITMLNLFFFADFWAKLAIAAYINGLIIQTFPFCFTCDLLKDDCESLAFAIFHSHWKSSSRRYKSSLIYFLHNAQMPISFTAGSIFPIGLNTNITVAKLAFSVVTFVQQLNIADKLRKE</sequence>
<evidence type="ECO:0000256" key="1">
    <source>
        <dbReference type="ARBA" id="ARBA00004651"/>
    </source>
</evidence>
<dbReference type="GO" id="GO:0005549">
    <property type="term" value="F:odorant binding"/>
    <property type="evidence" value="ECO:0007669"/>
    <property type="project" value="InterPro"/>
</dbReference>
<proteinExistence type="predicted"/>
<dbReference type="GO" id="GO:0005886">
    <property type="term" value="C:plasma membrane"/>
    <property type="evidence" value="ECO:0007669"/>
    <property type="project" value="UniProtKB-SubCell"/>
</dbReference>
<feature type="transmembrane region" description="Helical" evidence="10">
    <location>
        <begin position="95"/>
        <end position="119"/>
    </location>
</feature>
<dbReference type="PANTHER" id="PTHR21137">
    <property type="entry name" value="ODORANT RECEPTOR"/>
    <property type="match status" value="1"/>
</dbReference>
<evidence type="ECO:0000256" key="6">
    <source>
        <dbReference type="ARBA" id="ARBA00022989"/>
    </source>
</evidence>
<keyword evidence="4 10" id="KW-0812">Transmembrane</keyword>
<dbReference type="Pfam" id="PF02949">
    <property type="entry name" value="7tm_6"/>
    <property type="match status" value="1"/>
</dbReference>
<feature type="transmembrane region" description="Helical" evidence="10">
    <location>
        <begin position="278"/>
        <end position="297"/>
    </location>
</feature>
<evidence type="ECO:0000256" key="7">
    <source>
        <dbReference type="ARBA" id="ARBA00023136"/>
    </source>
</evidence>
<dbReference type="KEGG" id="dpo:117183690"/>
<keyword evidence="11" id="KW-1185">Reference proteome</keyword>
<dbReference type="GO" id="GO:0004984">
    <property type="term" value="F:olfactory receptor activity"/>
    <property type="evidence" value="ECO:0007669"/>
    <property type="project" value="InterPro"/>
</dbReference>
<evidence type="ECO:0000256" key="5">
    <source>
        <dbReference type="ARBA" id="ARBA00022725"/>
    </source>
</evidence>
<feature type="transmembrane region" description="Helical" evidence="10">
    <location>
        <begin position="201"/>
        <end position="224"/>
    </location>
</feature>
<keyword evidence="5" id="KW-0552">Olfaction</keyword>
<dbReference type="AlphaFoldDB" id="A0A6I8VTG5"/>
<reference evidence="11" key="1">
    <citation type="submission" date="2024-06" db="UniProtKB">
        <authorList>
            <consortium name="RefSeq"/>
        </authorList>
    </citation>
    <scope>NUCLEOTIDE SEQUENCE [LARGE SCALE GENOMIC DNA]</scope>
    <source>
        <strain evidence="11">MV2-25</strain>
    </source>
</reference>
<evidence type="ECO:0000256" key="10">
    <source>
        <dbReference type="SAM" id="Phobius"/>
    </source>
</evidence>
<keyword evidence="3" id="KW-0716">Sensory transduction</keyword>
<accession>A0A6I8VTG5</accession>
<gene>
    <name evidence="12" type="primary">LOC117183690</name>
</gene>
<dbReference type="FunCoup" id="A0A6I8VTG5">
    <property type="interactions" value="31"/>
</dbReference>
<evidence type="ECO:0000313" key="12">
    <source>
        <dbReference type="RefSeq" id="XP_033234357.1"/>
    </source>
</evidence>
<evidence type="ECO:0000256" key="2">
    <source>
        <dbReference type="ARBA" id="ARBA00022475"/>
    </source>
</evidence>
<dbReference type="RefSeq" id="XP_033234357.1">
    <property type="nucleotide sequence ID" value="XM_033378466.1"/>
</dbReference>
<keyword evidence="8" id="KW-0675">Receptor</keyword>
<evidence type="ECO:0000256" key="9">
    <source>
        <dbReference type="ARBA" id="ARBA00023224"/>
    </source>
</evidence>
<feature type="transmembrane region" description="Helical" evidence="10">
    <location>
        <begin position="172"/>
        <end position="195"/>
    </location>
</feature>
<keyword evidence="6 10" id="KW-1133">Transmembrane helix</keyword>
<dbReference type="InterPro" id="IPR004117">
    <property type="entry name" value="7tm6_olfct_rcpt"/>
</dbReference>
<comment type="subcellular location">
    <subcellularLocation>
        <location evidence="1">Cell membrane</location>
        <topology evidence="1">Multi-pass membrane protein</topology>
    </subcellularLocation>
</comment>
<evidence type="ECO:0000256" key="8">
    <source>
        <dbReference type="ARBA" id="ARBA00023170"/>
    </source>
</evidence>
<reference evidence="12" key="2">
    <citation type="submission" date="2025-08" db="UniProtKB">
        <authorList>
            <consortium name="RefSeq"/>
        </authorList>
    </citation>
    <scope>IDENTIFICATION</scope>
    <source>
        <strain evidence="12">MV-25-SWS-2005</strain>
        <tissue evidence="12">Whole body</tissue>
    </source>
</reference>
<keyword evidence="7 10" id="KW-0472">Membrane</keyword>